<dbReference type="GO" id="GO:0051920">
    <property type="term" value="F:peroxiredoxin activity"/>
    <property type="evidence" value="ECO:0007669"/>
    <property type="project" value="InterPro"/>
</dbReference>
<dbReference type="InterPro" id="IPR052512">
    <property type="entry name" value="4CMD/NDH-1_regulator"/>
</dbReference>
<accession>K4R7B5</accession>
<feature type="region of interest" description="Disordered" evidence="1">
    <location>
        <begin position="1"/>
        <end position="22"/>
    </location>
</feature>
<dbReference type="Pfam" id="PF02627">
    <property type="entry name" value="CMD"/>
    <property type="match status" value="1"/>
</dbReference>
<evidence type="ECO:0000259" key="2">
    <source>
        <dbReference type="Pfam" id="PF02627"/>
    </source>
</evidence>
<keyword evidence="4" id="KW-1185">Reference proteome</keyword>
<reference evidence="3 4" key="1">
    <citation type="journal article" date="2012" name="J. Bacteriol.">
        <title>Genome sequence of the bacterium Streptomyces davawensis JCM 4913 and heterologous production of the unique antibiotic roseoflavin.</title>
        <authorList>
            <person name="Jankowitsch F."/>
            <person name="Schwarz J."/>
            <person name="Ruckert C."/>
            <person name="Gust B."/>
            <person name="Szczepanowski R."/>
            <person name="Blom J."/>
            <person name="Pelzer S."/>
            <person name="Kalinowski J."/>
            <person name="Mack M."/>
        </authorList>
    </citation>
    <scope>NUCLEOTIDE SEQUENCE [LARGE SCALE GENOMIC DNA]</scope>
    <source>
        <strain evidence="4">DSM 101723 / JCM 4913 / KCC S-0913 / 768</strain>
    </source>
</reference>
<dbReference type="Gene3D" id="1.20.1290.10">
    <property type="entry name" value="AhpD-like"/>
    <property type="match status" value="1"/>
</dbReference>
<dbReference type="eggNOG" id="COG0599">
    <property type="taxonomic scope" value="Bacteria"/>
</dbReference>
<proteinExistence type="predicted"/>
<evidence type="ECO:0000313" key="4">
    <source>
        <dbReference type="Proteomes" id="UP000008043"/>
    </source>
</evidence>
<dbReference type="RefSeq" id="WP_015659342.1">
    <property type="nucleotide sequence ID" value="NC_020504.1"/>
</dbReference>
<organism evidence="3 4">
    <name type="scientific">Streptomyces davaonensis (strain DSM 101723 / JCM 4913 / KCC S-0913 / 768)</name>
    <dbReference type="NCBI Taxonomy" id="1214101"/>
    <lineage>
        <taxon>Bacteria</taxon>
        <taxon>Bacillati</taxon>
        <taxon>Actinomycetota</taxon>
        <taxon>Actinomycetes</taxon>
        <taxon>Kitasatosporales</taxon>
        <taxon>Streptomycetaceae</taxon>
        <taxon>Streptomyces</taxon>
    </lineage>
</organism>
<dbReference type="PANTHER" id="PTHR33570:SF10">
    <property type="entry name" value="GAMMA-CARBOXYMUCONOLACTONE DECARBOXYLASE"/>
    <property type="match status" value="1"/>
</dbReference>
<dbReference type="PANTHER" id="PTHR33570">
    <property type="entry name" value="4-CARBOXYMUCONOLACTONE DECARBOXYLASE FAMILY PROTEIN"/>
    <property type="match status" value="1"/>
</dbReference>
<dbReference type="STRING" id="1214101.BN159_4618"/>
<evidence type="ECO:0000256" key="1">
    <source>
        <dbReference type="SAM" id="MobiDB-lite"/>
    </source>
</evidence>
<evidence type="ECO:0000313" key="3">
    <source>
        <dbReference type="EMBL" id="CCK28997.1"/>
    </source>
</evidence>
<dbReference type="Proteomes" id="UP000008043">
    <property type="component" value="Chromosome"/>
</dbReference>
<gene>
    <name evidence="3" type="ORF">BN159_4618</name>
</gene>
<dbReference type="PATRIC" id="fig|1214101.3.peg.4677"/>
<sequence>MTSEVRGTRSTRDIRDEQRGNPRFERGHAKLLELGDSGDAIFTALADVAPDMGRYVAEFVFGDLYGRGGLDDRQRQLVTLALLTALGDTERQFAFHLNLALNAGVEPQEVVDALVHGLAFVGFPRTFNGLSTAKRVFAERGLLPVAEPADAEPAVAESAAAG</sequence>
<dbReference type="SUPFAM" id="SSF69118">
    <property type="entry name" value="AhpD-like"/>
    <property type="match status" value="1"/>
</dbReference>
<dbReference type="KEGG" id="sdv:BN159_4618"/>
<feature type="domain" description="Carboxymuconolactone decarboxylase-like" evidence="2">
    <location>
        <begin position="50"/>
        <end position="133"/>
    </location>
</feature>
<dbReference type="OrthoDB" id="9802489at2"/>
<dbReference type="HOGENOM" id="CLU_070025_2_2_11"/>
<dbReference type="AlphaFoldDB" id="K4R7B5"/>
<dbReference type="EMBL" id="HE971709">
    <property type="protein sequence ID" value="CCK28997.1"/>
    <property type="molecule type" value="Genomic_DNA"/>
</dbReference>
<dbReference type="InterPro" id="IPR029032">
    <property type="entry name" value="AhpD-like"/>
</dbReference>
<name>K4R7B5_STRDJ</name>
<dbReference type="InterPro" id="IPR003779">
    <property type="entry name" value="CMD-like"/>
</dbReference>
<protein>
    <recommendedName>
        <fullName evidence="2">Carboxymuconolactone decarboxylase-like domain-containing protein</fullName>
    </recommendedName>
</protein>